<evidence type="ECO:0000313" key="8">
    <source>
        <dbReference type="EMBL" id="MEC4717636.1"/>
    </source>
</evidence>
<evidence type="ECO:0000256" key="6">
    <source>
        <dbReference type="ARBA" id="ARBA00022970"/>
    </source>
</evidence>
<comment type="caution">
    <text evidence="8">The sequence shown here is derived from an EMBL/GenBank/DDBJ whole genome shotgun (WGS) entry which is preliminary data.</text>
</comment>
<dbReference type="InterPro" id="IPR003439">
    <property type="entry name" value="ABC_transporter-like_ATP-bd"/>
</dbReference>
<dbReference type="InterPro" id="IPR017871">
    <property type="entry name" value="ABC_transporter-like_CS"/>
</dbReference>
<dbReference type="PANTHER" id="PTHR43820">
    <property type="entry name" value="HIGH-AFFINITY BRANCHED-CHAIN AMINO ACID TRANSPORT ATP-BINDING PROTEIN LIVF"/>
    <property type="match status" value="1"/>
</dbReference>
<sequence length="236" mass="25472">MNILLEATRLSAGYGPLEIIRNINVRVLQGQLTVIVGPNGAGKTTLMRALSGILPLGQGGVALAGNAVESFNVSKRVSNGLVLVPEGRHLFTQMTVEENLELGGYLLPASERRRLMDEVLALFPRLAERRGQLAGTMSGGEQQMVAVGRAMMGKPRCMLLDEPSLGLAPKMVAELFRILRQICDQGTGVLLVEQNVRQALSVCDHAYILEQGQVVAEGSGQELLQGERIRKSYLGL</sequence>
<reference evidence="8 9" key="1">
    <citation type="submission" date="2023-10" db="EMBL/GenBank/DDBJ databases">
        <title>Noviherbaspirillum sp. CPCC 100848 genome assembly.</title>
        <authorList>
            <person name="Li X.Y."/>
            <person name="Fang X.M."/>
        </authorList>
    </citation>
    <scope>NUCLEOTIDE SEQUENCE [LARGE SCALE GENOMIC DNA]</scope>
    <source>
        <strain evidence="8 9">CPCC 100848</strain>
    </source>
</reference>
<gene>
    <name evidence="8" type="ORF">RY831_00575</name>
</gene>
<dbReference type="PROSITE" id="PS50893">
    <property type="entry name" value="ABC_TRANSPORTER_2"/>
    <property type="match status" value="1"/>
</dbReference>
<dbReference type="Gene3D" id="3.40.50.300">
    <property type="entry name" value="P-loop containing nucleotide triphosphate hydrolases"/>
    <property type="match status" value="1"/>
</dbReference>
<dbReference type="InterPro" id="IPR003593">
    <property type="entry name" value="AAA+_ATPase"/>
</dbReference>
<protein>
    <submittedName>
        <fullName evidence="8">ABC transporter ATP-binding protein</fullName>
    </submittedName>
</protein>
<feature type="domain" description="ABC transporter" evidence="7">
    <location>
        <begin position="5"/>
        <end position="236"/>
    </location>
</feature>
<evidence type="ECO:0000256" key="3">
    <source>
        <dbReference type="ARBA" id="ARBA00022475"/>
    </source>
</evidence>
<keyword evidence="2" id="KW-0813">Transport</keyword>
<dbReference type="SUPFAM" id="SSF52540">
    <property type="entry name" value="P-loop containing nucleoside triphosphate hydrolases"/>
    <property type="match status" value="1"/>
</dbReference>
<keyword evidence="4" id="KW-0547">Nucleotide-binding</keyword>
<evidence type="ECO:0000256" key="5">
    <source>
        <dbReference type="ARBA" id="ARBA00022840"/>
    </source>
</evidence>
<evidence type="ECO:0000259" key="7">
    <source>
        <dbReference type="PROSITE" id="PS50893"/>
    </source>
</evidence>
<name>A0ABU6J2I7_9BURK</name>
<dbReference type="PROSITE" id="PS00211">
    <property type="entry name" value="ABC_TRANSPORTER_1"/>
    <property type="match status" value="1"/>
</dbReference>
<keyword evidence="6" id="KW-0029">Amino-acid transport</keyword>
<dbReference type="RefSeq" id="WP_326504388.1">
    <property type="nucleotide sequence ID" value="NZ_JAWIIV010000001.1"/>
</dbReference>
<dbReference type="EMBL" id="JAWIIV010000001">
    <property type="protein sequence ID" value="MEC4717636.1"/>
    <property type="molecule type" value="Genomic_DNA"/>
</dbReference>
<evidence type="ECO:0000256" key="4">
    <source>
        <dbReference type="ARBA" id="ARBA00022741"/>
    </source>
</evidence>
<accession>A0ABU6J2I7</accession>
<dbReference type="SMART" id="SM00382">
    <property type="entry name" value="AAA"/>
    <property type="match status" value="1"/>
</dbReference>
<dbReference type="PANTHER" id="PTHR43820:SF6">
    <property type="entry name" value="ABC TRANSPORTER ATP-BINDING PROTEIN"/>
    <property type="match status" value="1"/>
</dbReference>
<evidence type="ECO:0000256" key="2">
    <source>
        <dbReference type="ARBA" id="ARBA00022448"/>
    </source>
</evidence>
<evidence type="ECO:0000313" key="9">
    <source>
        <dbReference type="Proteomes" id="UP001352263"/>
    </source>
</evidence>
<proteinExistence type="inferred from homology"/>
<dbReference type="Proteomes" id="UP001352263">
    <property type="component" value="Unassembled WGS sequence"/>
</dbReference>
<dbReference type="InterPro" id="IPR052156">
    <property type="entry name" value="BCAA_Transport_ATP-bd_LivF"/>
</dbReference>
<keyword evidence="9" id="KW-1185">Reference proteome</keyword>
<keyword evidence="3" id="KW-0472">Membrane</keyword>
<dbReference type="InterPro" id="IPR027417">
    <property type="entry name" value="P-loop_NTPase"/>
</dbReference>
<evidence type="ECO:0000256" key="1">
    <source>
        <dbReference type="ARBA" id="ARBA00005417"/>
    </source>
</evidence>
<comment type="similarity">
    <text evidence="1">Belongs to the ABC transporter superfamily.</text>
</comment>
<keyword evidence="3" id="KW-1003">Cell membrane</keyword>
<organism evidence="8 9">
    <name type="scientific">Noviherbaspirillum album</name>
    <dbReference type="NCBI Taxonomy" id="3080276"/>
    <lineage>
        <taxon>Bacteria</taxon>
        <taxon>Pseudomonadati</taxon>
        <taxon>Pseudomonadota</taxon>
        <taxon>Betaproteobacteria</taxon>
        <taxon>Burkholderiales</taxon>
        <taxon>Oxalobacteraceae</taxon>
        <taxon>Noviherbaspirillum</taxon>
    </lineage>
</organism>
<dbReference type="CDD" id="cd03224">
    <property type="entry name" value="ABC_TM1139_LivF_branched"/>
    <property type="match status" value="1"/>
</dbReference>
<keyword evidence="5 8" id="KW-0067">ATP-binding</keyword>
<dbReference type="GO" id="GO:0005524">
    <property type="term" value="F:ATP binding"/>
    <property type="evidence" value="ECO:0007669"/>
    <property type="project" value="UniProtKB-KW"/>
</dbReference>
<dbReference type="Pfam" id="PF00005">
    <property type="entry name" value="ABC_tran"/>
    <property type="match status" value="1"/>
</dbReference>